<sequence length="231" mass="26633">MKKFILTVLAVTILSGCLDKADKKKSTTALKRVASVDGNNTVKQSQKARVLYENRNYKILYEIIGSSFDVPSLSIYTNKSDTLLNFRPNGTDYLSVMPPRLFKENKKYFIYINEYSEGSGNLNKKHFYYLDTLGIKLRAVKIIEGSNVYKDSLKLKDKVFLKKGEYFSLDGTGQPLFLKDSLSFMFNIYKGDTLKRKGKYYKTVFGKYKILKNKEGDYKLIPVNFETEEIN</sequence>
<dbReference type="Proteomes" id="UP000184225">
    <property type="component" value="Unassembled WGS sequence"/>
</dbReference>
<dbReference type="AlphaFoldDB" id="A0A1M6FY14"/>
<reference evidence="1 2" key="1">
    <citation type="submission" date="2016-11" db="EMBL/GenBank/DDBJ databases">
        <authorList>
            <person name="Jaros S."/>
            <person name="Januszkiewicz K."/>
            <person name="Wedrychowicz H."/>
        </authorList>
    </citation>
    <scope>NUCLEOTIDE SEQUENCE [LARGE SCALE GENOMIC DNA]</scope>
    <source>
        <strain evidence="1 2">DSM 21425</strain>
    </source>
</reference>
<gene>
    <name evidence="1" type="ORF">SAMN04488096_10715</name>
</gene>
<proteinExistence type="predicted"/>
<name>A0A1M6FY14_9FLAO</name>
<evidence type="ECO:0000313" key="2">
    <source>
        <dbReference type="Proteomes" id="UP000184225"/>
    </source>
</evidence>
<dbReference type="PROSITE" id="PS51257">
    <property type="entry name" value="PROKAR_LIPOPROTEIN"/>
    <property type="match status" value="1"/>
</dbReference>
<evidence type="ECO:0008006" key="3">
    <source>
        <dbReference type="Google" id="ProtNLM"/>
    </source>
</evidence>
<dbReference type="EMBL" id="FQYY01000007">
    <property type="protein sequence ID" value="SHJ02552.1"/>
    <property type="molecule type" value="Genomic_DNA"/>
</dbReference>
<protein>
    <recommendedName>
        <fullName evidence="3">Lipoprotein</fullName>
    </recommendedName>
</protein>
<dbReference type="RefSeq" id="WP_073151840.1">
    <property type="nucleotide sequence ID" value="NZ_FQYY01000007.1"/>
</dbReference>
<dbReference type="OrthoDB" id="9937221at2"/>
<keyword evidence="2" id="KW-1185">Reference proteome</keyword>
<evidence type="ECO:0000313" key="1">
    <source>
        <dbReference type="EMBL" id="SHJ02552.1"/>
    </source>
</evidence>
<accession>A0A1M6FY14</accession>
<organism evidence="1 2">
    <name type="scientific">Mesonia phycicola</name>
    <dbReference type="NCBI Taxonomy" id="579105"/>
    <lineage>
        <taxon>Bacteria</taxon>
        <taxon>Pseudomonadati</taxon>
        <taxon>Bacteroidota</taxon>
        <taxon>Flavobacteriia</taxon>
        <taxon>Flavobacteriales</taxon>
        <taxon>Flavobacteriaceae</taxon>
        <taxon>Mesonia</taxon>
    </lineage>
</organism>